<feature type="compositionally biased region" description="Polar residues" evidence="1">
    <location>
        <begin position="1"/>
        <end position="15"/>
    </location>
</feature>
<evidence type="ECO:0000256" key="1">
    <source>
        <dbReference type="SAM" id="MobiDB-lite"/>
    </source>
</evidence>
<evidence type="ECO:0000313" key="2">
    <source>
        <dbReference type="EMBL" id="EGW08335.1"/>
    </source>
</evidence>
<accession>G3HKT7</accession>
<sequence length="75" mass="8117">MLQQQRAAPDYNSQEPARAPGHCGKLRCRAAAETWKAGPVLAGSRGGECRPVEELRLKSGDAEDIVELRKTQGSL</sequence>
<name>G3HKT7_CRIGR</name>
<protein>
    <submittedName>
        <fullName evidence="2">Uncharacterized protein</fullName>
    </submittedName>
</protein>
<dbReference type="InParanoid" id="G3HKT7"/>
<organism evidence="2 3">
    <name type="scientific">Cricetulus griseus</name>
    <name type="common">Chinese hamster</name>
    <name type="synonym">Cricetulus barabensis griseus</name>
    <dbReference type="NCBI Taxonomy" id="10029"/>
    <lineage>
        <taxon>Eukaryota</taxon>
        <taxon>Metazoa</taxon>
        <taxon>Chordata</taxon>
        <taxon>Craniata</taxon>
        <taxon>Vertebrata</taxon>
        <taxon>Euteleostomi</taxon>
        <taxon>Mammalia</taxon>
        <taxon>Eutheria</taxon>
        <taxon>Euarchontoglires</taxon>
        <taxon>Glires</taxon>
        <taxon>Rodentia</taxon>
        <taxon>Myomorpha</taxon>
        <taxon>Muroidea</taxon>
        <taxon>Cricetidae</taxon>
        <taxon>Cricetinae</taxon>
        <taxon>Cricetulus</taxon>
    </lineage>
</organism>
<dbReference type="AlphaFoldDB" id="G3HKT7"/>
<dbReference type="Proteomes" id="UP000001075">
    <property type="component" value="Unassembled WGS sequence"/>
</dbReference>
<gene>
    <name evidence="2" type="ORF">I79_011317</name>
</gene>
<reference evidence="3" key="1">
    <citation type="journal article" date="2011" name="Nat. Biotechnol.">
        <title>The genomic sequence of the Chinese hamster ovary (CHO)-K1 cell line.</title>
        <authorList>
            <person name="Xu X."/>
            <person name="Nagarajan H."/>
            <person name="Lewis N.E."/>
            <person name="Pan S."/>
            <person name="Cai Z."/>
            <person name="Liu X."/>
            <person name="Chen W."/>
            <person name="Xie M."/>
            <person name="Wang W."/>
            <person name="Hammond S."/>
            <person name="Andersen M.R."/>
            <person name="Neff N."/>
            <person name="Passarelli B."/>
            <person name="Koh W."/>
            <person name="Fan H.C."/>
            <person name="Wang J."/>
            <person name="Gui Y."/>
            <person name="Lee K.H."/>
            <person name="Betenbaugh M.J."/>
            <person name="Quake S.R."/>
            <person name="Famili I."/>
            <person name="Palsson B.O."/>
            <person name="Wang J."/>
        </authorList>
    </citation>
    <scope>NUCLEOTIDE SEQUENCE [LARGE SCALE GENOMIC DNA]</scope>
    <source>
        <strain evidence="3">CHO K1 cell line</strain>
    </source>
</reference>
<feature type="region of interest" description="Disordered" evidence="1">
    <location>
        <begin position="1"/>
        <end position="22"/>
    </location>
</feature>
<dbReference type="EMBL" id="JH000469">
    <property type="protein sequence ID" value="EGW08335.1"/>
    <property type="molecule type" value="Genomic_DNA"/>
</dbReference>
<evidence type="ECO:0000313" key="3">
    <source>
        <dbReference type="Proteomes" id="UP000001075"/>
    </source>
</evidence>
<proteinExistence type="predicted"/>